<dbReference type="EMBL" id="OZ037952">
    <property type="protein sequence ID" value="CAL1717286.1"/>
    <property type="molecule type" value="Genomic_DNA"/>
</dbReference>
<reference evidence="3" key="1">
    <citation type="submission" date="2024-04" db="EMBL/GenBank/DDBJ databases">
        <authorList>
            <person name="Shaw F."/>
            <person name="Minotto A."/>
        </authorList>
    </citation>
    <scope>NUCLEOTIDE SEQUENCE [LARGE SCALE GENOMIC DNA]</scope>
</reference>
<protein>
    <submittedName>
        <fullName evidence="2">Uncharacterized protein</fullName>
    </submittedName>
</protein>
<accession>A0ABP1EB96</accession>
<gene>
    <name evidence="2" type="ORF">GFSPODELE1_LOCUS11146</name>
</gene>
<evidence type="ECO:0000313" key="3">
    <source>
        <dbReference type="Proteomes" id="UP001497453"/>
    </source>
</evidence>
<evidence type="ECO:0000256" key="1">
    <source>
        <dbReference type="SAM" id="MobiDB-lite"/>
    </source>
</evidence>
<organism evidence="2 3">
    <name type="scientific">Somion occarium</name>
    <dbReference type="NCBI Taxonomy" id="3059160"/>
    <lineage>
        <taxon>Eukaryota</taxon>
        <taxon>Fungi</taxon>
        <taxon>Dikarya</taxon>
        <taxon>Basidiomycota</taxon>
        <taxon>Agaricomycotina</taxon>
        <taxon>Agaricomycetes</taxon>
        <taxon>Polyporales</taxon>
        <taxon>Cerrenaceae</taxon>
        <taxon>Somion</taxon>
    </lineage>
</organism>
<proteinExistence type="predicted"/>
<sequence length="369" mass="40983">MGLAAKFYSDELSLKGYGTPLWMPESSPEVQIGDVGYILANGSWLRLFNVLYSEDSDINEDGVPDGFRPLRFKLKLFKRWDRFLNPGVLYSSSVKQISAKFNASTGAVPMDMACRYECSSGAGALLALQDPAVSEEVVHNQNFVEYMRRNHASWCEFARRQGFIVDREDIILVRGWVKASSWTAAAFMEKGHALELNLGVNATLSASFGVSVVGSVRTTQSVECRSGHVESNEHTTRSRRIASTYRTVLVQERTPTHCVFLSCYKIKYRSILPTKIVAAAEPSEDSKRPENSPNSDSTATMTAPDTASSVEIEVWPKEEKAQTHVDKLLDYLLAVTSADVAIASDIHIVNPMSYKDGAVLKQTRNDHIR</sequence>
<evidence type="ECO:0000313" key="2">
    <source>
        <dbReference type="EMBL" id="CAL1717286.1"/>
    </source>
</evidence>
<name>A0ABP1EB96_9APHY</name>
<keyword evidence="3" id="KW-1185">Reference proteome</keyword>
<feature type="region of interest" description="Disordered" evidence="1">
    <location>
        <begin position="281"/>
        <end position="308"/>
    </location>
</feature>
<dbReference type="Proteomes" id="UP001497453">
    <property type="component" value="Chromosome 9"/>
</dbReference>
<feature type="compositionally biased region" description="Polar residues" evidence="1">
    <location>
        <begin position="291"/>
        <end position="308"/>
    </location>
</feature>